<keyword evidence="5" id="KW-0732">Signal</keyword>
<dbReference type="PANTHER" id="PTHR11757:SF19">
    <property type="entry name" value="PROLYL ENDOPEPTIDASE-LIKE"/>
    <property type="match status" value="1"/>
</dbReference>
<comment type="similarity">
    <text evidence="1">Belongs to the peptidase S9A family.</text>
</comment>
<evidence type="ECO:0000313" key="8">
    <source>
        <dbReference type="EMBL" id="NIR74245.1"/>
    </source>
</evidence>
<evidence type="ECO:0000259" key="6">
    <source>
        <dbReference type="Pfam" id="PF00326"/>
    </source>
</evidence>
<feature type="signal peptide" evidence="5">
    <location>
        <begin position="1"/>
        <end position="35"/>
    </location>
</feature>
<evidence type="ECO:0000256" key="4">
    <source>
        <dbReference type="ARBA" id="ARBA00022825"/>
    </source>
</evidence>
<feature type="chain" id="PRO_5041974321" evidence="5">
    <location>
        <begin position="36"/>
        <end position="723"/>
    </location>
</feature>
<dbReference type="Gene3D" id="3.40.50.1820">
    <property type="entry name" value="alpha/beta hydrolase"/>
    <property type="match status" value="1"/>
</dbReference>
<dbReference type="Proteomes" id="UP000702544">
    <property type="component" value="Unassembled WGS sequence"/>
</dbReference>
<dbReference type="Pfam" id="PF00326">
    <property type="entry name" value="Peptidase_S9"/>
    <property type="match status" value="1"/>
</dbReference>
<evidence type="ECO:0000256" key="3">
    <source>
        <dbReference type="ARBA" id="ARBA00022801"/>
    </source>
</evidence>
<feature type="domain" description="Peptidase S9A N-terminal" evidence="7">
    <location>
        <begin position="55"/>
        <end position="445"/>
    </location>
</feature>
<reference evidence="8 9" key="1">
    <citation type="submission" date="2020-01" db="EMBL/GenBank/DDBJ databases">
        <title>Genomes assembled from Gulf of Kutch pelagic sediment metagenomes.</title>
        <authorList>
            <person name="Chandrashekar M."/>
            <person name="Mahajan M.S."/>
            <person name="Dave K.J."/>
            <person name="Vatsa P."/>
            <person name="Nathani N.M."/>
        </authorList>
    </citation>
    <scope>NUCLEOTIDE SEQUENCE [LARGE SCALE GENOMIC DNA]</scope>
    <source>
        <strain evidence="8">KS3-K002</strain>
    </source>
</reference>
<protein>
    <submittedName>
        <fullName evidence="8">S9 family peptidase</fullName>
    </submittedName>
</protein>
<dbReference type="Gene3D" id="2.130.10.120">
    <property type="entry name" value="Prolyl oligopeptidase, N-terminal domain"/>
    <property type="match status" value="1"/>
</dbReference>
<dbReference type="InterPro" id="IPR001375">
    <property type="entry name" value="Peptidase_S9_cat"/>
</dbReference>
<dbReference type="InterPro" id="IPR051543">
    <property type="entry name" value="Serine_Peptidase_S9A"/>
</dbReference>
<evidence type="ECO:0000259" key="7">
    <source>
        <dbReference type="Pfam" id="PF02897"/>
    </source>
</evidence>
<dbReference type="GO" id="GO:0006508">
    <property type="term" value="P:proteolysis"/>
    <property type="evidence" value="ECO:0007669"/>
    <property type="project" value="UniProtKB-KW"/>
</dbReference>
<organism evidence="8 9">
    <name type="scientific">Candidatus Kutchimonas denitrificans</name>
    <dbReference type="NCBI Taxonomy" id="3056748"/>
    <lineage>
        <taxon>Bacteria</taxon>
        <taxon>Pseudomonadati</taxon>
        <taxon>Gemmatimonadota</taxon>
        <taxon>Gemmatimonadia</taxon>
        <taxon>Candidatus Palauibacterales</taxon>
        <taxon>Candidatus Palauibacteraceae</taxon>
        <taxon>Candidatus Kutchimonas</taxon>
    </lineage>
</organism>
<dbReference type="InterPro" id="IPR002470">
    <property type="entry name" value="Peptidase_S9A"/>
</dbReference>
<evidence type="ECO:0000313" key="9">
    <source>
        <dbReference type="Proteomes" id="UP000702544"/>
    </source>
</evidence>
<dbReference type="PRINTS" id="PR00862">
    <property type="entry name" value="PROLIGOPTASE"/>
</dbReference>
<evidence type="ECO:0000256" key="2">
    <source>
        <dbReference type="ARBA" id="ARBA00022670"/>
    </source>
</evidence>
<dbReference type="PANTHER" id="PTHR11757">
    <property type="entry name" value="PROTEASE FAMILY S9A OLIGOPEPTIDASE"/>
    <property type="match status" value="1"/>
</dbReference>
<accession>A0AAE4ZB82</accession>
<gene>
    <name evidence="8" type="ORF">GWO12_03900</name>
</gene>
<name>A0AAE4ZB82_9BACT</name>
<dbReference type="SUPFAM" id="SSF50993">
    <property type="entry name" value="Peptidase/esterase 'gauge' domain"/>
    <property type="match status" value="1"/>
</dbReference>
<dbReference type="Pfam" id="PF02897">
    <property type="entry name" value="Peptidase_S9_N"/>
    <property type="match status" value="1"/>
</dbReference>
<dbReference type="GO" id="GO:0004252">
    <property type="term" value="F:serine-type endopeptidase activity"/>
    <property type="evidence" value="ECO:0007669"/>
    <property type="project" value="InterPro"/>
</dbReference>
<sequence>MQEIKALRAQRGLALARLFVLPPALCLVAVSGAVAQESAGDQEPTPPRAEVIPHELEAHGHMRIDNYYWLNQRENPEVIAYLEAENEYTEAMMAHTEALQEKLFQEIKGRIKETDLSVPYREGDYFYYSRWEEGKDYPIYARKRGSLDAAEEIMLDVNELAEGHGFTSVRSPQVSSDGSLIAFAHDTVGRRFYNIRFKDLETGELLEDEISQVTANVAWANDNRTVFYARQDPVTLRRYQIYRHVLGTDPANDELVYEESDVEFSCGVWKTKNERYVIIGSFQTLSNEYRYLDADDPGGEFTLFLPRERDHEYEIDHFGDHFYILTNDEAQNFRLMRTPVDRTGKDHWEEVISHRDDVLLMDLEIFRDFMVLTERKDGLRQLRVRPWSGEGEHYLDFGEPAYVAYVSANPEIDTKVLRYGYMSMTTPRSIYDYDMETREKTLLKRDEVLGDFDPDDYVAERLHAPARDGVQVPVSIVYRKGLNKHGSNPLLLYGYGSYGASIDPTFNSARLSLLDRGFVFAIAHVRGGEELGRRWYEDGKLLKKKNTFTDFIDVAEFLIAEGYTNPDLLFAQGGSAGGLLMGAVANMRPDLFEGIVARVPWVDVVTTMLDESIPLTTSEYDEWGDPNEEEYYHYMLSYSPYDNVTAQDYPNLLVTTGLHDSQVQYFEPAKWVAKLRALKTDDNLLILKTDMESGHGGASGRYKSWRETAFQYAFLLDLAGTTE</sequence>
<keyword evidence="4" id="KW-0720">Serine protease</keyword>
<dbReference type="InterPro" id="IPR029058">
    <property type="entry name" value="AB_hydrolase_fold"/>
</dbReference>
<dbReference type="EMBL" id="JAACAK010000028">
    <property type="protein sequence ID" value="NIR74245.1"/>
    <property type="molecule type" value="Genomic_DNA"/>
</dbReference>
<proteinExistence type="inferred from homology"/>
<keyword evidence="2" id="KW-0645">Protease</keyword>
<keyword evidence="3" id="KW-0378">Hydrolase</keyword>
<evidence type="ECO:0000256" key="5">
    <source>
        <dbReference type="SAM" id="SignalP"/>
    </source>
</evidence>
<feature type="domain" description="Peptidase S9 prolyl oligopeptidase catalytic" evidence="6">
    <location>
        <begin position="506"/>
        <end position="720"/>
    </location>
</feature>
<evidence type="ECO:0000256" key="1">
    <source>
        <dbReference type="ARBA" id="ARBA00005228"/>
    </source>
</evidence>
<dbReference type="FunFam" id="3.40.50.1820:FF:000005">
    <property type="entry name" value="Prolyl endopeptidase"/>
    <property type="match status" value="1"/>
</dbReference>
<dbReference type="SUPFAM" id="SSF53474">
    <property type="entry name" value="alpha/beta-Hydrolases"/>
    <property type="match status" value="1"/>
</dbReference>
<dbReference type="AlphaFoldDB" id="A0AAE4ZB82"/>
<dbReference type="InterPro" id="IPR023302">
    <property type="entry name" value="Pept_S9A_N"/>
</dbReference>
<comment type="caution">
    <text evidence="8">The sequence shown here is derived from an EMBL/GenBank/DDBJ whole genome shotgun (WGS) entry which is preliminary data.</text>
</comment>